<accession>A0A9J6BI16</accession>
<gene>
    <name evidence="1" type="ORF">PVAND_017424</name>
</gene>
<dbReference type="EMBL" id="JADBJN010000004">
    <property type="protein sequence ID" value="KAG5669537.1"/>
    <property type="molecule type" value="Genomic_DNA"/>
</dbReference>
<organism evidence="1 2">
    <name type="scientific">Polypedilum vanderplanki</name>
    <name type="common">Sleeping chironomid midge</name>
    <dbReference type="NCBI Taxonomy" id="319348"/>
    <lineage>
        <taxon>Eukaryota</taxon>
        <taxon>Metazoa</taxon>
        <taxon>Ecdysozoa</taxon>
        <taxon>Arthropoda</taxon>
        <taxon>Hexapoda</taxon>
        <taxon>Insecta</taxon>
        <taxon>Pterygota</taxon>
        <taxon>Neoptera</taxon>
        <taxon>Endopterygota</taxon>
        <taxon>Diptera</taxon>
        <taxon>Nematocera</taxon>
        <taxon>Chironomoidea</taxon>
        <taxon>Chironomidae</taxon>
        <taxon>Chironominae</taxon>
        <taxon>Polypedilum</taxon>
        <taxon>Polypedilum</taxon>
    </lineage>
</organism>
<protein>
    <submittedName>
        <fullName evidence="1">Uncharacterized protein</fullName>
    </submittedName>
</protein>
<dbReference type="Proteomes" id="UP001107558">
    <property type="component" value="Chromosome 4"/>
</dbReference>
<sequence length="113" mass="13049">MNIFSNNETVIDFSICLSARFPQVTQINYEGSNHRQSNYDGTPEGTFLQMNKNTNISTQNNYLRNGDYAKQLNLDSHEIQNNQIEHGMAEQFSIYSNGTSIRRTVGRWKFYGN</sequence>
<comment type="caution">
    <text evidence="1">The sequence shown here is derived from an EMBL/GenBank/DDBJ whole genome shotgun (WGS) entry which is preliminary data.</text>
</comment>
<dbReference type="AlphaFoldDB" id="A0A9J6BI16"/>
<name>A0A9J6BI16_POLVA</name>
<reference evidence="1" key="1">
    <citation type="submission" date="2021-03" db="EMBL/GenBank/DDBJ databases">
        <title>Chromosome level genome of the anhydrobiotic midge Polypedilum vanderplanki.</title>
        <authorList>
            <person name="Yoshida Y."/>
            <person name="Kikawada T."/>
            <person name="Gusev O."/>
        </authorList>
    </citation>
    <scope>NUCLEOTIDE SEQUENCE</scope>
    <source>
        <strain evidence="1">NIAS01</strain>
        <tissue evidence="1">Whole body or cell culture</tissue>
    </source>
</reference>
<keyword evidence="2" id="KW-1185">Reference proteome</keyword>
<evidence type="ECO:0000313" key="1">
    <source>
        <dbReference type="EMBL" id="KAG5669537.1"/>
    </source>
</evidence>
<proteinExistence type="predicted"/>
<evidence type="ECO:0000313" key="2">
    <source>
        <dbReference type="Proteomes" id="UP001107558"/>
    </source>
</evidence>